<comment type="caution">
    <text evidence="3">The sequence shown here is derived from an EMBL/GenBank/DDBJ whole genome shotgun (WGS) entry which is preliminary data.</text>
</comment>
<feature type="domain" description="Ig-like" evidence="2">
    <location>
        <begin position="627"/>
        <end position="721"/>
    </location>
</feature>
<dbReference type="InterPro" id="IPR036179">
    <property type="entry name" value="Ig-like_dom_sf"/>
</dbReference>
<evidence type="ECO:0000259" key="2">
    <source>
        <dbReference type="PROSITE" id="PS50835"/>
    </source>
</evidence>
<organism evidence="3 4">
    <name type="scientific">Pomacea canaliculata</name>
    <name type="common">Golden apple snail</name>
    <dbReference type="NCBI Taxonomy" id="400727"/>
    <lineage>
        <taxon>Eukaryota</taxon>
        <taxon>Metazoa</taxon>
        <taxon>Spiralia</taxon>
        <taxon>Lophotrochozoa</taxon>
        <taxon>Mollusca</taxon>
        <taxon>Gastropoda</taxon>
        <taxon>Caenogastropoda</taxon>
        <taxon>Architaenioglossa</taxon>
        <taxon>Ampullarioidea</taxon>
        <taxon>Ampullariidae</taxon>
        <taxon>Pomacea</taxon>
    </lineage>
</organism>
<name>A0A2T7P2M9_POMCA</name>
<dbReference type="OrthoDB" id="6213330at2759"/>
<keyword evidence="1" id="KW-0472">Membrane</keyword>
<evidence type="ECO:0000313" key="3">
    <source>
        <dbReference type="EMBL" id="PVD27671.1"/>
    </source>
</evidence>
<dbReference type="SUPFAM" id="SSF48726">
    <property type="entry name" value="Immunoglobulin"/>
    <property type="match status" value="1"/>
</dbReference>
<dbReference type="Proteomes" id="UP000245119">
    <property type="component" value="Linkage Group LG7"/>
</dbReference>
<keyword evidence="4" id="KW-1185">Reference proteome</keyword>
<proteinExistence type="predicted"/>
<evidence type="ECO:0000256" key="1">
    <source>
        <dbReference type="SAM" id="Phobius"/>
    </source>
</evidence>
<keyword evidence="1" id="KW-0812">Transmembrane</keyword>
<evidence type="ECO:0000313" key="4">
    <source>
        <dbReference type="Proteomes" id="UP000245119"/>
    </source>
</evidence>
<dbReference type="InterPro" id="IPR007110">
    <property type="entry name" value="Ig-like_dom"/>
</dbReference>
<keyword evidence="1" id="KW-1133">Transmembrane helix</keyword>
<feature type="transmembrane region" description="Helical" evidence="1">
    <location>
        <begin position="97"/>
        <end position="128"/>
    </location>
</feature>
<protein>
    <recommendedName>
        <fullName evidence="2">Ig-like domain-containing protein</fullName>
    </recommendedName>
</protein>
<dbReference type="EMBL" id="PZQS01000007">
    <property type="protein sequence ID" value="PVD27671.1"/>
    <property type="molecule type" value="Genomic_DNA"/>
</dbReference>
<feature type="transmembrane region" description="Helical" evidence="1">
    <location>
        <begin position="882"/>
        <end position="906"/>
    </location>
</feature>
<dbReference type="AlphaFoldDB" id="A0A2T7P2M9"/>
<dbReference type="PROSITE" id="PS50835">
    <property type="entry name" value="IG_LIKE"/>
    <property type="match status" value="1"/>
</dbReference>
<gene>
    <name evidence="3" type="ORF">C0Q70_12838</name>
</gene>
<accession>A0A2T7P2M9</accession>
<sequence length="1028" mass="114870">MQEIILRCWSRLWSSLESAEGCRMLVCFGYSNGVVQLLYQVSVGRIPGNRCSLHLPAVIQCRQLYSQRETTALKEGSVSSIHILLDKTLHMSKMKRWSYIVFVCSAYFSINLTSGLTIQNCVLGWIYIPQDTSTLIGCTSISETEKVTWTVENDRTGTIFKHVCGGIAACSGVTRGDISLQTYRNHGMSLVINRNHRQYEGFNVTCSTTTEHAECRMHIFHAAKLSPCTTAINPRLWTFAATCPVNKFFSPTQNVSCAVTEHQNFLNSPLTIKPRFPGQLHLQDYTDTVDHNTYQRGSCHFTMYLPTSPGNYSYIIHIRPGPAQDTGIEVWIGYSGEWTSHSGVQRVALLSDIENREAFKVVEVLRIFRKIQKVFPIPMNSQGNRKQSRSRFVAAGEVYGRRWRVPRAAGCWCALGTLYMVGTLYFGYTVPGTAMSKRDNSTQGGIRILDAHIQVLCHHTKTSLNYSSLLLPVQRLWFSSLLSSSSSSLASSKRNKRILKYDELEEQVNMVYPMTIRRRFTVQLHLQDYTDTVDNNTYQRGSCRFTMYLPTSPGNYSYIIHIRPGPAQETGVEVWTDNLKPSCAKFSQENPNVSCECYERDSGSFSDTGANYACNIVRGSTSQTRQPSLSTTTQTTLGSQSVRIVTNATQPFVTDGTAQMALFCQTDDVYPNVSYTWANVTCINEHHQLGTCIFTPRVPNDDGLQVACEAYNVVSREPRTSDIYTIQLNYPPPSPPILHRYREGLTEGETITLYCAVKGGKPKVASVRFVCGDEPDNSDIVDGMSVWSRVVINVRTKHNNTVCLCSATWSPQPRFYPDTTSVRLYVNERTTPRSPSVTTTKMFTTPRQTPVTTTHVTRVTTSSDGMVSSPSPQSNTGQSVPIGIIAGIVAAIVVTVIVIAAIVYFTRRKQNRSTTRNTGLVNKKQDDDFQEQVNEFYISADALALNRIHPVGDFSQSCVQDPVAHPSPHKGSEDTNKSCMVQAASNSIVSLPAHQTQTVQPCLKEFERNRETTMSNTENLYAVVDKNL</sequence>
<reference evidence="3 4" key="1">
    <citation type="submission" date="2018-04" db="EMBL/GenBank/DDBJ databases">
        <title>The genome of golden apple snail Pomacea canaliculata provides insight into stress tolerance and invasive adaptation.</title>
        <authorList>
            <person name="Liu C."/>
            <person name="Liu B."/>
            <person name="Ren Y."/>
            <person name="Zhang Y."/>
            <person name="Wang H."/>
            <person name="Li S."/>
            <person name="Jiang F."/>
            <person name="Yin L."/>
            <person name="Zhang G."/>
            <person name="Qian W."/>
            <person name="Fan W."/>
        </authorList>
    </citation>
    <scope>NUCLEOTIDE SEQUENCE [LARGE SCALE GENOMIC DNA]</scope>
    <source>
        <strain evidence="3">SZHN2017</strain>
        <tissue evidence="3">Muscle</tissue>
    </source>
</reference>